<protein>
    <submittedName>
        <fullName evidence="4">NADPH:quinone reductase-like Zn-dependent oxidoreductase</fullName>
    </submittedName>
</protein>
<organism evidence="4 5">
    <name type="scientific">Paracoccus pantotrophus</name>
    <name type="common">Thiosphaera pantotropha</name>
    <dbReference type="NCBI Taxonomy" id="82367"/>
    <lineage>
        <taxon>Bacteria</taxon>
        <taxon>Pseudomonadati</taxon>
        <taxon>Pseudomonadota</taxon>
        <taxon>Alphaproteobacteria</taxon>
        <taxon>Rhodobacterales</taxon>
        <taxon>Paracoccaceae</taxon>
        <taxon>Paracoccus</taxon>
    </lineage>
</organism>
<sequence>MSSDDTIPIRMTGALLTGHGGFEKLEIRDDLPVPEPGPGEVLIKVAAAGINNTDINTRIGWYSKGVTSATSAGGAEGYETTNDDDASWSGTALTFPRIQGADCCGRIVAVGEGVSPDRIGERVLVRNMLRSYVGYRPWECWTFGSECDGAFAQYAKAPARETYKVDCDWSDVELASVPCAYSTAEGMVHRARVGEGEHVLITGASGGVGSAAIQLARRRGARVSAIAGQNKAEQLKALGADHVIPRGDRLADHIEPQSVDVVLDVVAGPAFPELLQVLKRGGRYAVAGAIAGPIVELDVRTLYLKDLTFFGCTFQEDEVFENLISYIERGEIRPNVAGTWPLEQIVDAQKEFLSKSTGGKLVLTIPQ</sequence>
<dbReference type="InterPro" id="IPR002364">
    <property type="entry name" value="Quin_OxRdtase/zeta-crystal_CS"/>
</dbReference>
<reference evidence="4" key="1">
    <citation type="submission" date="2018-10" db="EMBL/GenBank/DDBJ databases">
        <title>Genomic Encyclopedia of Archaeal and Bacterial Type Strains, Phase II (KMG-II): from individual species to whole genera.</title>
        <authorList>
            <person name="Goeker M."/>
        </authorList>
    </citation>
    <scope>NUCLEOTIDE SEQUENCE [LARGE SCALE GENOMIC DNA]</scope>
    <source>
        <strain evidence="4">DSM 2944</strain>
    </source>
</reference>
<evidence type="ECO:0000313" key="5">
    <source>
        <dbReference type="Proteomes" id="UP000273626"/>
    </source>
</evidence>
<dbReference type="CDD" id="cd08274">
    <property type="entry name" value="MDR9"/>
    <property type="match status" value="1"/>
</dbReference>
<keyword evidence="2" id="KW-0560">Oxidoreductase</keyword>
<dbReference type="GeneID" id="51370753"/>
<dbReference type="InterPro" id="IPR020843">
    <property type="entry name" value="ER"/>
</dbReference>
<dbReference type="PANTHER" id="PTHR48106:SF18">
    <property type="entry name" value="QUINONE OXIDOREDUCTASE PIG3"/>
    <property type="match status" value="1"/>
</dbReference>
<dbReference type="PANTHER" id="PTHR48106">
    <property type="entry name" value="QUINONE OXIDOREDUCTASE PIG3-RELATED"/>
    <property type="match status" value="1"/>
</dbReference>
<dbReference type="InterPro" id="IPR013149">
    <property type="entry name" value="ADH-like_C"/>
</dbReference>
<evidence type="ECO:0000256" key="1">
    <source>
        <dbReference type="ARBA" id="ARBA00022857"/>
    </source>
</evidence>
<dbReference type="SUPFAM" id="SSF50129">
    <property type="entry name" value="GroES-like"/>
    <property type="match status" value="1"/>
</dbReference>
<keyword evidence="1" id="KW-0521">NADP</keyword>
<evidence type="ECO:0000313" key="4">
    <source>
        <dbReference type="EMBL" id="RKS43032.1"/>
    </source>
</evidence>
<gene>
    <name evidence="4" type="ORF">BDE18_3963</name>
</gene>
<dbReference type="Gene3D" id="3.40.50.720">
    <property type="entry name" value="NAD(P)-binding Rossmann-like Domain"/>
    <property type="match status" value="1"/>
</dbReference>
<dbReference type="SUPFAM" id="SSF51735">
    <property type="entry name" value="NAD(P)-binding Rossmann-fold domains"/>
    <property type="match status" value="1"/>
</dbReference>
<dbReference type="InterPro" id="IPR036291">
    <property type="entry name" value="NAD(P)-bd_dom_sf"/>
</dbReference>
<feature type="domain" description="Enoyl reductase (ER)" evidence="3">
    <location>
        <begin position="20"/>
        <end position="363"/>
    </location>
</feature>
<comment type="caution">
    <text evidence="4">The sequence shown here is derived from an EMBL/GenBank/DDBJ whole genome shotgun (WGS) entry which is preliminary data.</text>
</comment>
<dbReference type="InterPro" id="IPR011032">
    <property type="entry name" value="GroES-like_sf"/>
</dbReference>
<evidence type="ECO:0000256" key="2">
    <source>
        <dbReference type="ARBA" id="ARBA00023002"/>
    </source>
</evidence>
<dbReference type="Gene3D" id="3.90.180.10">
    <property type="entry name" value="Medium-chain alcohol dehydrogenases, catalytic domain"/>
    <property type="match status" value="1"/>
</dbReference>
<dbReference type="Pfam" id="PF00107">
    <property type="entry name" value="ADH_zinc_N"/>
    <property type="match status" value="1"/>
</dbReference>
<dbReference type="SMART" id="SM00829">
    <property type="entry name" value="PKS_ER"/>
    <property type="match status" value="1"/>
</dbReference>
<dbReference type="RefSeq" id="WP_211331221.1">
    <property type="nucleotide sequence ID" value="NZ_CP044425.1"/>
</dbReference>
<dbReference type="EMBL" id="RBLI01000003">
    <property type="protein sequence ID" value="RKS43032.1"/>
    <property type="molecule type" value="Genomic_DNA"/>
</dbReference>
<dbReference type="Pfam" id="PF08240">
    <property type="entry name" value="ADH_N"/>
    <property type="match status" value="1"/>
</dbReference>
<evidence type="ECO:0000259" key="3">
    <source>
        <dbReference type="SMART" id="SM00829"/>
    </source>
</evidence>
<keyword evidence="5" id="KW-1185">Reference proteome</keyword>
<dbReference type="PROSITE" id="PS01162">
    <property type="entry name" value="QOR_ZETA_CRYSTAL"/>
    <property type="match status" value="1"/>
</dbReference>
<proteinExistence type="predicted"/>
<name>A0ABX9S599_PARPN</name>
<dbReference type="Proteomes" id="UP000273626">
    <property type="component" value="Unassembled WGS sequence"/>
</dbReference>
<accession>A0ABX9S599</accession>
<dbReference type="InterPro" id="IPR013154">
    <property type="entry name" value="ADH-like_N"/>
</dbReference>